<organism evidence="13 14">
    <name type="scientific">Bradyrhizobium erythrophlei</name>
    <dbReference type="NCBI Taxonomy" id="1437360"/>
    <lineage>
        <taxon>Bacteria</taxon>
        <taxon>Pseudomonadati</taxon>
        <taxon>Pseudomonadota</taxon>
        <taxon>Alphaproteobacteria</taxon>
        <taxon>Hyphomicrobiales</taxon>
        <taxon>Nitrobacteraceae</taxon>
        <taxon>Bradyrhizobium</taxon>
    </lineage>
</organism>
<feature type="transmembrane region" description="Helical" evidence="11">
    <location>
        <begin position="188"/>
        <end position="206"/>
    </location>
</feature>
<evidence type="ECO:0000259" key="12">
    <source>
        <dbReference type="PROSITE" id="PS50928"/>
    </source>
</evidence>
<dbReference type="PROSITE" id="PS50928">
    <property type="entry name" value="ABC_TM1"/>
    <property type="match status" value="1"/>
</dbReference>
<dbReference type="GO" id="GO:0022857">
    <property type="term" value="F:transmembrane transporter activity"/>
    <property type="evidence" value="ECO:0007669"/>
    <property type="project" value="InterPro"/>
</dbReference>
<dbReference type="PANTHER" id="PTHR30614:SF20">
    <property type="entry name" value="GLUTAMINE TRANSPORT SYSTEM PERMEASE PROTEIN GLNP"/>
    <property type="match status" value="1"/>
</dbReference>
<sequence length="217" mass="23664">MSIDWAIVEMAIPLLAEGTVTTLRISALAAVFGLLGGIALGLISLGGWTWARWAVRAYVDFIRGTPLLIQIFIVFFGLPMTGFRLGEFWAGVIALSLNSAGYIAEIVRGTVGSVEKGQTEAAKSIGMTRGKILLYVLLPQSIRPMMPALTNDLITLVKNTSLLSVISVYELTRSGQAIIASHFVPLEIFALLAIYYYVIISALSYISRLIERRVPAW</sequence>
<keyword evidence="5 11" id="KW-0813">Transport</keyword>
<evidence type="ECO:0000256" key="8">
    <source>
        <dbReference type="ARBA" id="ARBA00022970"/>
    </source>
</evidence>
<dbReference type="Proteomes" id="UP000190675">
    <property type="component" value="Chromosome I"/>
</dbReference>
<dbReference type="NCBIfam" id="TIGR01726">
    <property type="entry name" value="HEQRo_perm_3TM"/>
    <property type="match status" value="1"/>
</dbReference>
<comment type="function">
    <text evidence="1">Part of the binding-protein-dependent transport system for glutamine; probably responsible for the translocation of the substrate across the membrane.</text>
</comment>
<evidence type="ECO:0000256" key="6">
    <source>
        <dbReference type="ARBA" id="ARBA00022475"/>
    </source>
</evidence>
<dbReference type="Gene3D" id="1.10.3720.10">
    <property type="entry name" value="MetI-like"/>
    <property type="match status" value="1"/>
</dbReference>
<evidence type="ECO:0000256" key="5">
    <source>
        <dbReference type="ARBA" id="ARBA00022448"/>
    </source>
</evidence>
<evidence type="ECO:0000256" key="4">
    <source>
        <dbReference type="ARBA" id="ARBA00016506"/>
    </source>
</evidence>
<dbReference type="GO" id="GO:0006865">
    <property type="term" value="P:amino acid transport"/>
    <property type="evidence" value="ECO:0007669"/>
    <property type="project" value="UniProtKB-KW"/>
</dbReference>
<dbReference type="RefSeq" id="WP_079570242.1">
    <property type="nucleotide sequence ID" value="NZ_LT670818.1"/>
</dbReference>
<dbReference type="InterPro" id="IPR035906">
    <property type="entry name" value="MetI-like_sf"/>
</dbReference>
<evidence type="ECO:0000313" key="13">
    <source>
        <dbReference type="EMBL" id="SHH37974.1"/>
    </source>
</evidence>
<feature type="domain" description="ABC transmembrane type-1" evidence="12">
    <location>
        <begin position="19"/>
        <end position="207"/>
    </location>
</feature>
<proteinExistence type="inferred from homology"/>
<keyword evidence="8" id="KW-0029">Amino-acid transport</keyword>
<reference evidence="13 14" key="1">
    <citation type="submission" date="2016-11" db="EMBL/GenBank/DDBJ databases">
        <authorList>
            <person name="Jaros S."/>
            <person name="Januszkiewicz K."/>
            <person name="Wedrychowicz H."/>
        </authorList>
    </citation>
    <scope>NUCLEOTIDE SEQUENCE [LARGE SCALE GENOMIC DNA]</scope>
    <source>
        <strain evidence="13 14">GAS242</strain>
    </source>
</reference>
<evidence type="ECO:0000256" key="9">
    <source>
        <dbReference type="ARBA" id="ARBA00022989"/>
    </source>
</evidence>
<keyword evidence="6" id="KW-1003">Cell membrane</keyword>
<keyword evidence="7 11" id="KW-0812">Transmembrane</keyword>
<dbReference type="OrthoDB" id="7341446at2"/>
<feature type="transmembrane region" description="Helical" evidence="11">
    <location>
        <begin position="61"/>
        <end position="82"/>
    </location>
</feature>
<dbReference type="InterPro" id="IPR010065">
    <property type="entry name" value="AA_ABC_transptr_permease_3TM"/>
</dbReference>
<evidence type="ECO:0000256" key="11">
    <source>
        <dbReference type="RuleBase" id="RU363032"/>
    </source>
</evidence>
<feature type="transmembrane region" description="Helical" evidence="11">
    <location>
        <begin position="25"/>
        <end position="49"/>
    </location>
</feature>
<dbReference type="EMBL" id="LT670818">
    <property type="protein sequence ID" value="SHH37974.1"/>
    <property type="molecule type" value="Genomic_DNA"/>
</dbReference>
<dbReference type="GO" id="GO:0043190">
    <property type="term" value="C:ATP-binding cassette (ABC) transporter complex"/>
    <property type="evidence" value="ECO:0007669"/>
    <property type="project" value="InterPro"/>
</dbReference>
<gene>
    <name evidence="13" type="ORF">SAMN05444169_7152</name>
</gene>
<evidence type="ECO:0000313" key="14">
    <source>
        <dbReference type="Proteomes" id="UP000190675"/>
    </source>
</evidence>
<dbReference type="InterPro" id="IPR043429">
    <property type="entry name" value="ArtM/GltK/GlnP/TcyL/YhdX-like"/>
</dbReference>
<dbReference type="CDD" id="cd06261">
    <property type="entry name" value="TM_PBP2"/>
    <property type="match status" value="1"/>
</dbReference>
<dbReference type="Pfam" id="PF00528">
    <property type="entry name" value="BPD_transp_1"/>
    <property type="match status" value="1"/>
</dbReference>
<accession>A0A1M5SHE9</accession>
<evidence type="ECO:0000256" key="10">
    <source>
        <dbReference type="ARBA" id="ARBA00023136"/>
    </source>
</evidence>
<dbReference type="InterPro" id="IPR000515">
    <property type="entry name" value="MetI-like"/>
</dbReference>
<keyword evidence="10 11" id="KW-0472">Membrane</keyword>
<evidence type="ECO:0000256" key="7">
    <source>
        <dbReference type="ARBA" id="ARBA00022692"/>
    </source>
</evidence>
<evidence type="ECO:0000256" key="1">
    <source>
        <dbReference type="ARBA" id="ARBA00003159"/>
    </source>
</evidence>
<keyword evidence="9 11" id="KW-1133">Transmembrane helix</keyword>
<dbReference type="FunFam" id="1.10.3720.10:FF:000033">
    <property type="entry name" value="Polar amino acid ABC transporter permease"/>
    <property type="match status" value="1"/>
</dbReference>
<name>A0A1M5SHE9_9BRAD</name>
<comment type="similarity">
    <text evidence="3">Belongs to the binding-protein-dependent transport system permease family. HisMQ subfamily.</text>
</comment>
<dbReference type="SUPFAM" id="SSF161098">
    <property type="entry name" value="MetI-like"/>
    <property type="match status" value="1"/>
</dbReference>
<evidence type="ECO:0000256" key="2">
    <source>
        <dbReference type="ARBA" id="ARBA00004429"/>
    </source>
</evidence>
<dbReference type="AlphaFoldDB" id="A0A1M5SHE9"/>
<evidence type="ECO:0000256" key="3">
    <source>
        <dbReference type="ARBA" id="ARBA00010072"/>
    </source>
</evidence>
<protein>
    <recommendedName>
        <fullName evidence="4">Putative glutamine transport system permease protein GlnP</fullName>
    </recommendedName>
</protein>
<dbReference type="PANTHER" id="PTHR30614">
    <property type="entry name" value="MEMBRANE COMPONENT OF AMINO ACID ABC TRANSPORTER"/>
    <property type="match status" value="1"/>
</dbReference>
<comment type="subcellular location">
    <subcellularLocation>
        <location evidence="2">Cell inner membrane</location>
        <topology evidence="2">Multi-pass membrane protein</topology>
    </subcellularLocation>
    <subcellularLocation>
        <location evidence="11">Cell membrane</location>
        <topology evidence="11">Multi-pass membrane protein</topology>
    </subcellularLocation>
</comment>